<evidence type="ECO:0000256" key="8">
    <source>
        <dbReference type="ARBA" id="ARBA00022840"/>
    </source>
</evidence>
<organism evidence="11 12">
    <name type="scientific">Flavobacterium rivuli WB 3.3-2 = DSM 21788</name>
    <dbReference type="NCBI Taxonomy" id="1121895"/>
    <lineage>
        <taxon>Bacteria</taxon>
        <taxon>Pseudomonadati</taxon>
        <taxon>Bacteroidota</taxon>
        <taxon>Flavobacteriia</taxon>
        <taxon>Flavobacteriales</taxon>
        <taxon>Flavobacteriaceae</taxon>
        <taxon>Flavobacterium</taxon>
    </lineage>
</organism>
<dbReference type="Gene3D" id="3.40.50.300">
    <property type="entry name" value="P-loop containing nucleotide triphosphate hydrolases"/>
    <property type="match status" value="1"/>
</dbReference>
<dbReference type="Proteomes" id="UP000030152">
    <property type="component" value="Unassembled WGS sequence"/>
</dbReference>
<keyword evidence="7" id="KW-0547">Nucleotide-binding</keyword>
<dbReference type="PANTHER" id="PTHR33540">
    <property type="entry name" value="TRNA THREONYLCARBAMOYLADENOSINE BIOSYNTHESIS PROTEIN TSAE"/>
    <property type="match status" value="1"/>
</dbReference>
<evidence type="ECO:0000256" key="4">
    <source>
        <dbReference type="ARBA" id="ARBA00022490"/>
    </source>
</evidence>
<dbReference type="InterPro" id="IPR003442">
    <property type="entry name" value="T6A_TsaE"/>
</dbReference>
<keyword evidence="8" id="KW-0067">ATP-binding</keyword>
<dbReference type="OrthoDB" id="9815896at2"/>
<dbReference type="GO" id="GO:0005737">
    <property type="term" value="C:cytoplasm"/>
    <property type="evidence" value="ECO:0007669"/>
    <property type="project" value="UniProtKB-SubCell"/>
</dbReference>
<keyword evidence="11" id="KW-0378">Hydrolase</keyword>
<evidence type="ECO:0000256" key="5">
    <source>
        <dbReference type="ARBA" id="ARBA00022694"/>
    </source>
</evidence>
<keyword evidence="4" id="KW-0963">Cytoplasm</keyword>
<dbReference type="RefSeq" id="WP_020211759.1">
    <property type="nucleotide sequence ID" value="NZ_JRLX01000001.1"/>
</dbReference>
<keyword evidence="5" id="KW-0819">tRNA processing</keyword>
<gene>
    <name evidence="11" type="ORF">Q765_02150</name>
</gene>
<evidence type="ECO:0000256" key="2">
    <source>
        <dbReference type="ARBA" id="ARBA00007599"/>
    </source>
</evidence>
<evidence type="ECO:0000256" key="7">
    <source>
        <dbReference type="ARBA" id="ARBA00022741"/>
    </source>
</evidence>
<proteinExistence type="inferred from homology"/>
<dbReference type="GO" id="GO:0005524">
    <property type="term" value="F:ATP binding"/>
    <property type="evidence" value="ECO:0007669"/>
    <property type="project" value="UniProtKB-KW"/>
</dbReference>
<keyword evidence="12" id="KW-1185">Reference proteome</keyword>
<evidence type="ECO:0000256" key="1">
    <source>
        <dbReference type="ARBA" id="ARBA00004496"/>
    </source>
</evidence>
<dbReference type="GO" id="GO:0046872">
    <property type="term" value="F:metal ion binding"/>
    <property type="evidence" value="ECO:0007669"/>
    <property type="project" value="UniProtKB-KW"/>
</dbReference>
<evidence type="ECO:0000313" key="11">
    <source>
        <dbReference type="EMBL" id="KGO88722.1"/>
    </source>
</evidence>
<keyword evidence="6" id="KW-0479">Metal-binding</keyword>
<protein>
    <recommendedName>
        <fullName evidence="3">tRNA threonylcarbamoyladenosine biosynthesis protein TsaE</fullName>
    </recommendedName>
    <alternativeName>
        <fullName evidence="10">t(6)A37 threonylcarbamoyladenosine biosynthesis protein TsaE</fullName>
    </alternativeName>
</protein>
<dbReference type="EMBL" id="JRLX01000001">
    <property type="protein sequence ID" value="KGO88722.1"/>
    <property type="molecule type" value="Genomic_DNA"/>
</dbReference>
<keyword evidence="9" id="KW-0460">Magnesium</keyword>
<dbReference type="GO" id="GO:0002949">
    <property type="term" value="P:tRNA threonylcarbamoyladenosine modification"/>
    <property type="evidence" value="ECO:0007669"/>
    <property type="project" value="InterPro"/>
</dbReference>
<dbReference type="AlphaFoldDB" id="A0A0A2M7V3"/>
<evidence type="ECO:0000313" key="12">
    <source>
        <dbReference type="Proteomes" id="UP000030152"/>
    </source>
</evidence>
<dbReference type="GO" id="GO:0016787">
    <property type="term" value="F:hydrolase activity"/>
    <property type="evidence" value="ECO:0007669"/>
    <property type="project" value="UniProtKB-KW"/>
</dbReference>
<accession>A0A0A2M7V3</accession>
<dbReference type="InterPro" id="IPR027417">
    <property type="entry name" value="P-loop_NTPase"/>
</dbReference>
<evidence type="ECO:0000256" key="10">
    <source>
        <dbReference type="ARBA" id="ARBA00032441"/>
    </source>
</evidence>
<dbReference type="CDD" id="cd02019">
    <property type="entry name" value="NK"/>
    <property type="match status" value="1"/>
</dbReference>
<evidence type="ECO:0000256" key="9">
    <source>
        <dbReference type="ARBA" id="ARBA00022842"/>
    </source>
</evidence>
<dbReference type="PANTHER" id="PTHR33540:SF2">
    <property type="entry name" value="TRNA THREONYLCARBAMOYLADENOSINE BIOSYNTHESIS PROTEIN TSAE"/>
    <property type="match status" value="1"/>
</dbReference>
<comment type="similarity">
    <text evidence="2">Belongs to the TsaE family.</text>
</comment>
<reference evidence="11 12" key="1">
    <citation type="submission" date="2013-09" db="EMBL/GenBank/DDBJ databases">
        <authorList>
            <person name="Zeng Z."/>
            <person name="Chen C."/>
        </authorList>
    </citation>
    <scope>NUCLEOTIDE SEQUENCE [LARGE SCALE GENOMIC DNA]</scope>
    <source>
        <strain evidence="11 12">WB 3.3-2</strain>
    </source>
</reference>
<name>A0A0A2M7V3_9FLAO</name>
<comment type="caution">
    <text evidence="11">The sequence shown here is derived from an EMBL/GenBank/DDBJ whole genome shotgun (WGS) entry which is preliminary data.</text>
</comment>
<dbReference type="STRING" id="1121895.GCA_000378485_00633"/>
<evidence type="ECO:0000256" key="6">
    <source>
        <dbReference type="ARBA" id="ARBA00022723"/>
    </source>
</evidence>
<dbReference type="Pfam" id="PF02367">
    <property type="entry name" value="TsaE"/>
    <property type="match status" value="1"/>
</dbReference>
<dbReference type="SUPFAM" id="SSF52540">
    <property type="entry name" value="P-loop containing nucleoside triphosphate hydrolases"/>
    <property type="match status" value="1"/>
</dbReference>
<evidence type="ECO:0000256" key="3">
    <source>
        <dbReference type="ARBA" id="ARBA00019010"/>
    </source>
</evidence>
<sequence>MEITFSLEEIDQAAQKTLALNLKNIILLHGSMGAGKTTFIKSLARQLGVTDMTSSPTFSIVNEYATSDDKPLYHFDLYRLNSEEEAYDMGIDEYFYSGNLCLIEWPEKTPNLIPLDHTSLTLKALPDGRRHLTVK</sequence>
<comment type="subcellular location">
    <subcellularLocation>
        <location evidence="1">Cytoplasm</location>
    </subcellularLocation>
</comment>
<dbReference type="eggNOG" id="COG0802">
    <property type="taxonomic scope" value="Bacteria"/>
</dbReference>
<dbReference type="NCBIfam" id="TIGR00150">
    <property type="entry name" value="T6A_YjeE"/>
    <property type="match status" value="1"/>
</dbReference>